<sequence length="152" mass="16617">MGTRQDSPAGQASWACHNHNPPKRYTSRHLSNSSPIWPHLLVHCCSTVIIDQLTLRNAHAPATVRCRGVVFLMMADAGCDVETEGRKGVAMGSESTPVLGRNDGRASEPACLSACLPACQSYGRERRIGGCRQNRVIQFHDLRICSALQYTV</sequence>
<comment type="caution">
    <text evidence="1">The sequence shown here is derived from an EMBL/GenBank/DDBJ whole genome shotgun (WGS) entry which is preliminary data.</text>
</comment>
<dbReference type="AlphaFoldDB" id="A0A176VKZ5"/>
<keyword evidence="2" id="KW-1185">Reference proteome</keyword>
<gene>
    <name evidence="1" type="ORF">AXG93_2024s1040</name>
</gene>
<reference evidence="1" key="1">
    <citation type="submission" date="2016-03" db="EMBL/GenBank/DDBJ databases">
        <title>Mechanisms controlling the formation of the plant cell surface in tip-growing cells are functionally conserved among land plants.</title>
        <authorList>
            <person name="Honkanen S."/>
            <person name="Jones V.A."/>
            <person name="Morieri G."/>
            <person name="Champion C."/>
            <person name="Hetherington A.J."/>
            <person name="Kelly S."/>
            <person name="Saint-Marcoux D."/>
            <person name="Proust H."/>
            <person name="Prescott H."/>
            <person name="Dolan L."/>
        </authorList>
    </citation>
    <scope>NUCLEOTIDE SEQUENCE [LARGE SCALE GENOMIC DNA]</scope>
    <source>
        <tissue evidence="1">Whole gametophyte</tissue>
    </source>
</reference>
<name>A0A176VKZ5_MARPO</name>
<protein>
    <submittedName>
        <fullName evidence="1">Uncharacterized protein</fullName>
    </submittedName>
</protein>
<evidence type="ECO:0000313" key="1">
    <source>
        <dbReference type="EMBL" id="OAE20992.1"/>
    </source>
</evidence>
<organism evidence="1 2">
    <name type="scientific">Marchantia polymorpha subsp. ruderalis</name>
    <dbReference type="NCBI Taxonomy" id="1480154"/>
    <lineage>
        <taxon>Eukaryota</taxon>
        <taxon>Viridiplantae</taxon>
        <taxon>Streptophyta</taxon>
        <taxon>Embryophyta</taxon>
        <taxon>Marchantiophyta</taxon>
        <taxon>Marchantiopsida</taxon>
        <taxon>Marchantiidae</taxon>
        <taxon>Marchantiales</taxon>
        <taxon>Marchantiaceae</taxon>
        <taxon>Marchantia</taxon>
    </lineage>
</organism>
<accession>A0A176VKZ5</accession>
<proteinExistence type="predicted"/>
<dbReference type="Proteomes" id="UP000077202">
    <property type="component" value="Unassembled WGS sequence"/>
</dbReference>
<evidence type="ECO:0000313" key="2">
    <source>
        <dbReference type="Proteomes" id="UP000077202"/>
    </source>
</evidence>
<dbReference type="EMBL" id="LVLJ01003555">
    <property type="protein sequence ID" value="OAE20992.1"/>
    <property type="molecule type" value="Genomic_DNA"/>
</dbReference>